<dbReference type="PROSITE" id="PS50089">
    <property type="entry name" value="ZF_RING_2"/>
    <property type="match status" value="1"/>
</dbReference>
<dbReference type="SMART" id="SM00184">
    <property type="entry name" value="RING"/>
    <property type="match status" value="1"/>
</dbReference>
<comment type="caution">
    <text evidence="7">The sequence shown here is derived from an EMBL/GenBank/DDBJ whole genome shotgun (WGS) entry which is preliminary data.</text>
</comment>
<accession>A0A8K0SA13</accession>
<evidence type="ECO:0000313" key="8">
    <source>
        <dbReference type="Proteomes" id="UP000813427"/>
    </source>
</evidence>
<keyword evidence="1" id="KW-0479">Metal-binding</keyword>
<evidence type="ECO:0000256" key="5">
    <source>
        <dbReference type="SAM" id="Phobius"/>
    </source>
</evidence>
<keyword evidence="5" id="KW-0812">Transmembrane</keyword>
<keyword evidence="8" id="KW-1185">Reference proteome</keyword>
<keyword evidence="3" id="KW-0862">Zinc</keyword>
<name>A0A8K0SA13_9HYPO</name>
<evidence type="ECO:0000256" key="4">
    <source>
        <dbReference type="PROSITE-ProRule" id="PRU00175"/>
    </source>
</evidence>
<dbReference type="GO" id="GO:0016567">
    <property type="term" value="P:protein ubiquitination"/>
    <property type="evidence" value="ECO:0007669"/>
    <property type="project" value="TreeGrafter"/>
</dbReference>
<dbReference type="AlphaFoldDB" id="A0A8K0SA13"/>
<dbReference type="GO" id="GO:0061630">
    <property type="term" value="F:ubiquitin protein ligase activity"/>
    <property type="evidence" value="ECO:0007669"/>
    <property type="project" value="TreeGrafter"/>
</dbReference>
<dbReference type="EMBL" id="JAGPXF010000001">
    <property type="protein sequence ID" value="KAH7262910.1"/>
    <property type="molecule type" value="Genomic_DNA"/>
</dbReference>
<gene>
    <name evidence="7" type="ORF">BKA59DRAFT_464728</name>
</gene>
<dbReference type="PANTHER" id="PTHR45969:SF69">
    <property type="entry name" value="FINGER DOMAIN PROTEIN, PUTATIVE (AFU_ORTHOLOGUE AFUA_3G12190)-RELATED"/>
    <property type="match status" value="1"/>
</dbReference>
<dbReference type="PANTHER" id="PTHR45969">
    <property type="entry name" value="RING ZINC FINGER PROTEIN-RELATED"/>
    <property type="match status" value="1"/>
</dbReference>
<evidence type="ECO:0000259" key="6">
    <source>
        <dbReference type="PROSITE" id="PS50089"/>
    </source>
</evidence>
<dbReference type="OrthoDB" id="8062037at2759"/>
<keyword evidence="5" id="KW-0472">Membrane</keyword>
<dbReference type="SUPFAM" id="SSF57850">
    <property type="entry name" value="RING/U-box"/>
    <property type="match status" value="1"/>
</dbReference>
<reference evidence="7" key="1">
    <citation type="journal article" date="2021" name="Nat. Commun.">
        <title>Genetic determinants of endophytism in the Arabidopsis root mycobiome.</title>
        <authorList>
            <person name="Mesny F."/>
            <person name="Miyauchi S."/>
            <person name="Thiergart T."/>
            <person name="Pickel B."/>
            <person name="Atanasova L."/>
            <person name="Karlsson M."/>
            <person name="Huettel B."/>
            <person name="Barry K.W."/>
            <person name="Haridas S."/>
            <person name="Chen C."/>
            <person name="Bauer D."/>
            <person name="Andreopoulos W."/>
            <person name="Pangilinan J."/>
            <person name="LaButti K."/>
            <person name="Riley R."/>
            <person name="Lipzen A."/>
            <person name="Clum A."/>
            <person name="Drula E."/>
            <person name="Henrissat B."/>
            <person name="Kohler A."/>
            <person name="Grigoriev I.V."/>
            <person name="Martin F.M."/>
            <person name="Hacquard S."/>
        </authorList>
    </citation>
    <scope>NUCLEOTIDE SEQUENCE</scope>
    <source>
        <strain evidence="7">MPI-SDFR-AT-0068</strain>
    </source>
</reference>
<protein>
    <recommendedName>
        <fullName evidence="6">RING-type domain-containing protein</fullName>
    </recommendedName>
</protein>
<proteinExistence type="predicted"/>
<keyword evidence="5" id="KW-1133">Transmembrane helix</keyword>
<feature type="transmembrane region" description="Helical" evidence="5">
    <location>
        <begin position="6"/>
        <end position="26"/>
    </location>
</feature>
<dbReference type="Pfam" id="PF13639">
    <property type="entry name" value="zf-RING_2"/>
    <property type="match status" value="1"/>
</dbReference>
<dbReference type="InterPro" id="IPR001841">
    <property type="entry name" value="Znf_RING"/>
</dbReference>
<organism evidence="7 8">
    <name type="scientific">Fusarium tricinctum</name>
    <dbReference type="NCBI Taxonomy" id="61284"/>
    <lineage>
        <taxon>Eukaryota</taxon>
        <taxon>Fungi</taxon>
        <taxon>Dikarya</taxon>
        <taxon>Ascomycota</taxon>
        <taxon>Pezizomycotina</taxon>
        <taxon>Sordariomycetes</taxon>
        <taxon>Hypocreomycetidae</taxon>
        <taxon>Hypocreales</taxon>
        <taxon>Nectriaceae</taxon>
        <taxon>Fusarium</taxon>
        <taxon>Fusarium tricinctum species complex</taxon>
    </lineage>
</organism>
<dbReference type="Gene3D" id="3.30.40.10">
    <property type="entry name" value="Zinc/RING finger domain, C3HC4 (zinc finger)"/>
    <property type="match status" value="1"/>
</dbReference>
<keyword evidence="2 4" id="KW-0863">Zinc-finger</keyword>
<evidence type="ECO:0000256" key="3">
    <source>
        <dbReference type="ARBA" id="ARBA00022833"/>
    </source>
</evidence>
<dbReference type="InterPro" id="IPR013083">
    <property type="entry name" value="Znf_RING/FYVE/PHD"/>
</dbReference>
<feature type="domain" description="RING-type" evidence="6">
    <location>
        <begin position="78"/>
        <end position="119"/>
    </location>
</feature>
<evidence type="ECO:0000313" key="7">
    <source>
        <dbReference type="EMBL" id="KAH7262910.1"/>
    </source>
</evidence>
<dbReference type="Proteomes" id="UP000813427">
    <property type="component" value="Unassembled WGS sequence"/>
</dbReference>
<evidence type="ECO:0000256" key="2">
    <source>
        <dbReference type="ARBA" id="ARBA00022771"/>
    </source>
</evidence>
<dbReference type="GO" id="GO:0008270">
    <property type="term" value="F:zinc ion binding"/>
    <property type="evidence" value="ECO:0007669"/>
    <property type="project" value="UniProtKB-KW"/>
</dbReference>
<evidence type="ECO:0000256" key="1">
    <source>
        <dbReference type="ARBA" id="ARBA00022723"/>
    </source>
</evidence>
<sequence>MASRVNLPWFLFGGTIAILTFVFLILKFRSHLCPSPQASINPLRRAGRVNLRALKKTNKQKHDAGQRASTQFSQSKVCSLCLGTITDEDVLGLTCGHIFHTRCLESQIEAHQVECPLCSVLIAGPRT</sequence>